<dbReference type="Pfam" id="PF06911">
    <property type="entry name" value="Senescence"/>
    <property type="match status" value="1"/>
</dbReference>
<dbReference type="InterPro" id="IPR009686">
    <property type="entry name" value="Senescence/spartin_C"/>
</dbReference>
<accession>A0A9P6N3T4</accession>
<dbReference type="GO" id="GO:0051301">
    <property type="term" value="P:cell division"/>
    <property type="evidence" value="ECO:0007669"/>
    <property type="project" value="TreeGrafter"/>
</dbReference>
<dbReference type="PANTHER" id="PTHR21068:SF43">
    <property type="entry name" value="SPARTIN"/>
    <property type="match status" value="1"/>
</dbReference>
<dbReference type="EMBL" id="JAAAID010000077">
    <property type="protein sequence ID" value="KAG0022987.1"/>
    <property type="molecule type" value="Genomic_DNA"/>
</dbReference>
<dbReference type="PANTHER" id="PTHR21068">
    <property type="entry name" value="SPARTIN"/>
    <property type="match status" value="1"/>
</dbReference>
<evidence type="ECO:0000256" key="1">
    <source>
        <dbReference type="SAM" id="MobiDB-lite"/>
    </source>
</evidence>
<organism evidence="3 4">
    <name type="scientific">Entomortierella chlamydospora</name>
    <dbReference type="NCBI Taxonomy" id="101097"/>
    <lineage>
        <taxon>Eukaryota</taxon>
        <taxon>Fungi</taxon>
        <taxon>Fungi incertae sedis</taxon>
        <taxon>Mucoromycota</taxon>
        <taxon>Mortierellomycotina</taxon>
        <taxon>Mortierellomycetes</taxon>
        <taxon>Mortierellales</taxon>
        <taxon>Mortierellaceae</taxon>
        <taxon>Entomortierella</taxon>
    </lineage>
</organism>
<name>A0A9P6N3T4_9FUNG</name>
<evidence type="ECO:0000313" key="4">
    <source>
        <dbReference type="Proteomes" id="UP000703661"/>
    </source>
</evidence>
<sequence>MSSTPPTSTSPDEKIELPSTIEIVLIVPKATIYQSIAPTSEKKLIGSGELRVYSSILEDSTPSMESTASSAAPPTTFFTLENKETSLNASQSLITHPLMPRSSAQKVSDRVWRFTLPGDGHLELQLPEASEEDITSLEDILTDRIVYTNQHELRNKLALVDGVGEIYGVLDEEDVEMDDDDNISLSENQKSPVVVHAIEPSEEYQDKPLKLKVSVPSGDDMASYITSASQSFGDHMVKGATFVAGGIASSGAYINSRVPEIQKPLVISPIIKKSIRKVTKVSRVTLSVTTRVKSAILSTAFNTGYRALRYWTAKDDREEYSTMQNLCYSVLNSAGILIEATEQSVGIITEPVITATQNFAGRALGPDARDIVTDALEGFKNLYLVYFDSAGISRRAFLRTSRLAALRTAKEVKEGKIKLKERKKDSSNHAQETSISLTATAGAAVSHAKELVFKYVGKTDDNASGSSSPKVSSSSPKVSSSSPKASSSSSSSAQSEKKNN</sequence>
<dbReference type="OrthoDB" id="20821at2759"/>
<dbReference type="InterPro" id="IPR045036">
    <property type="entry name" value="Spartin-like"/>
</dbReference>
<proteinExistence type="predicted"/>
<reference evidence="3" key="1">
    <citation type="journal article" date="2020" name="Fungal Divers.">
        <title>Resolving the Mortierellaceae phylogeny through synthesis of multi-gene phylogenetics and phylogenomics.</title>
        <authorList>
            <person name="Vandepol N."/>
            <person name="Liber J."/>
            <person name="Desiro A."/>
            <person name="Na H."/>
            <person name="Kennedy M."/>
            <person name="Barry K."/>
            <person name="Grigoriev I.V."/>
            <person name="Miller A.N."/>
            <person name="O'Donnell K."/>
            <person name="Stajich J.E."/>
            <person name="Bonito G."/>
        </authorList>
    </citation>
    <scope>NUCLEOTIDE SEQUENCE</scope>
    <source>
        <strain evidence="3">NRRL 2769</strain>
    </source>
</reference>
<feature type="region of interest" description="Disordered" evidence="1">
    <location>
        <begin position="460"/>
        <end position="500"/>
    </location>
</feature>
<comment type="caution">
    <text evidence="3">The sequence shown here is derived from an EMBL/GenBank/DDBJ whole genome shotgun (WGS) entry which is preliminary data.</text>
</comment>
<dbReference type="GO" id="GO:0005886">
    <property type="term" value="C:plasma membrane"/>
    <property type="evidence" value="ECO:0007669"/>
    <property type="project" value="TreeGrafter"/>
</dbReference>
<protein>
    <recommendedName>
        <fullName evidence="2">Senescence domain-containing protein</fullName>
    </recommendedName>
</protein>
<evidence type="ECO:0000313" key="3">
    <source>
        <dbReference type="EMBL" id="KAG0022987.1"/>
    </source>
</evidence>
<keyword evidence="4" id="KW-1185">Reference proteome</keyword>
<gene>
    <name evidence="3" type="ORF">BGZ80_010675</name>
</gene>
<dbReference type="Proteomes" id="UP000703661">
    <property type="component" value="Unassembled WGS sequence"/>
</dbReference>
<evidence type="ECO:0000259" key="2">
    <source>
        <dbReference type="Pfam" id="PF06911"/>
    </source>
</evidence>
<feature type="compositionally biased region" description="Low complexity" evidence="1">
    <location>
        <begin position="463"/>
        <end position="494"/>
    </location>
</feature>
<feature type="domain" description="Senescence" evidence="2">
    <location>
        <begin position="223"/>
        <end position="400"/>
    </location>
</feature>
<dbReference type="AlphaFoldDB" id="A0A9P6N3T4"/>